<organism evidence="2 3">
    <name type="scientific">Trifolium medium</name>
    <dbReference type="NCBI Taxonomy" id="97028"/>
    <lineage>
        <taxon>Eukaryota</taxon>
        <taxon>Viridiplantae</taxon>
        <taxon>Streptophyta</taxon>
        <taxon>Embryophyta</taxon>
        <taxon>Tracheophyta</taxon>
        <taxon>Spermatophyta</taxon>
        <taxon>Magnoliopsida</taxon>
        <taxon>eudicotyledons</taxon>
        <taxon>Gunneridae</taxon>
        <taxon>Pentapetalae</taxon>
        <taxon>rosids</taxon>
        <taxon>fabids</taxon>
        <taxon>Fabales</taxon>
        <taxon>Fabaceae</taxon>
        <taxon>Papilionoideae</taxon>
        <taxon>50 kb inversion clade</taxon>
        <taxon>NPAAA clade</taxon>
        <taxon>Hologalegina</taxon>
        <taxon>IRL clade</taxon>
        <taxon>Trifolieae</taxon>
        <taxon>Trifolium</taxon>
    </lineage>
</organism>
<keyword evidence="3" id="KW-1185">Reference proteome</keyword>
<protein>
    <submittedName>
        <fullName evidence="2">Uncharacterized protein</fullName>
    </submittedName>
</protein>
<proteinExistence type="predicted"/>
<dbReference type="Proteomes" id="UP000265520">
    <property type="component" value="Unassembled WGS sequence"/>
</dbReference>
<keyword evidence="1" id="KW-0175">Coiled coil</keyword>
<comment type="caution">
    <text evidence="2">The sequence shown here is derived from an EMBL/GenBank/DDBJ whole genome shotgun (WGS) entry which is preliminary data.</text>
</comment>
<reference evidence="2 3" key="1">
    <citation type="journal article" date="2018" name="Front. Plant Sci.">
        <title>Red Clover (Trifolium pratense) and Zigzag Clover (T. medium) - A Picture of Genomic Similarities and Differences.</title>
        <authorList>
            <person name="Dluhosova J."/>
            <person name="Istvanek J."/>
            <person name="Nedelnik J."/>
            <person name="Repkova J."/>
        </authorList>
    </citation>
    <scope>NUCLEOTIDE SEQUENCE [LARGE SCALE GENOMIC DNA]</scope>
    <source>
        <strain evidence="3">cv. 10/8</strain>
        <tissue evidence="2">Leaf</tissue>
    </source>
</reference>
<feature type="coiled-coil region" evidence="1">
    <location>
        <begin position="5"/>
        <end position="46"/>
    </location>
</feature>
<evidence type="ECO:0000313" key="3">
    <source>
        <dbReference type="Proteomes" id="UP000265520"/>
    </source>
</evidence>
<evidence type="ECO:0000313" key="2">
    <source>
        <dbReference type="EMBL" id="MCI16457.1"/>
    </source>
</evidence>
<sequence length="87" mass="10506">MDDEIARLEEVKMKIEKEIEIERLENERLKKELVALQEKKWCARRKSLEELEQSLHAEFEKTKVLIHQDLEVSFERMQDNLLKIIGN</sequence>
<evidence type="ECO:0000256" key="1">
    <source>
        <dbReference type="SAM" id="Coils"/>
    </source>
</evidence>
<dbReference type="EMBL" id="LXQA010100959">
    <property type="protein sequence ID" value="MCI16457.1"/>
    <property type="molecule type" value="Genomic_DNA"/>
</dbReference>
<dbReference type="AlphaFoldDB" id="A0A392PXP9"/>
<name>A0A392PXP9_9FABA</name>
<accession>A0A392PXP9</accession>